<dbReference type="Gene3D" id="1.10.10.2830">
    <property type="match status" value="1"/>
</dbReference>
<evidence type="ECO:0000259" key="2">
    <source>
        <dbReference type="SMART" id="SM00470"/>
    </source>
</evidence>
<dbReference type="AlphaFoldDB" id="A0A1F6BY14"/>
<evidence type="ECO:0000313" key="3">
    <source>
        <dbReference type="EMBL" id="OGG41855.1"/>
    </source>
</evidence>
<dbReference type="EMBL" id="MFKO01000002">
    <property type="protein sequence ID" value="OGG41855.1"/>
    <property type="molecule type" value="Genomic_DNA"/>
</dbReference>
<comment type="similarity">
    <text evidence="1">Belongs to the ParB family.</text>
</comment>
<sequence>MLKDKDVQVWWMKQGATGHLDTDLLVPDPFQPRKFMAEGDLAELSESIRTAGIREPIRVSPLSCMPWMKERLPDFSDKHFLIISGHRRQRAAKLVELEKVPALVRIYANEHEHREDAALLNAQRSDLTPLEEGIEIKRRRDLGESAEKIASSFGKTTVWVYNRLALTKLDPSIQVLMDPSRGNDTLPTLVAQELGMVSEPDPQVFEKFLEDFSVDVELPDFSDSEQVIHSYQQVLLEVILREGYNATEARDFILQHRKKKIAHTSAHERRPDKSLEQLSNFFKTVRKHRVQSWTEADIRVIFRNLDVAKAEEVLAASKSISDLIASLVDRIALAIDGKKSRTAYTTPTVMKPNSEVLHLTGDAAKAYYEKTHSKV</sequence>
<dbReference type="Pfam" id="PF02195">
    <property type="entry name" value="ParB_N"/>
    <property type="match status" value="1"/>
</dbReference>
<dbReference type="PANTHER" id="PTHR33375:SF1">
    <property type="entry name" value="CHROMOSOME-PARTITIONING PROTEIN PARB-RELATED"/>
    <property type="match status" value="1"/>
</dbReference>
<organism evidence="3 4">
    <name type="scientific">Candidatus Kaiserbacteria bacterium RIFCSPHIGHO2_01_FULL_46_22</name>
    <dbReference type="NCBI Taxonomy" id="1798475"/>
    <lineage>
        <taxon>Bacteria</taxon>
        <taxon>Candidatus Kaiseribacteriota</taxon>
    </lineage>
</organism>
<dbReference type="GO" id="GO:0007059">
    <property type="term" value="P:chromosome segregation"/>
    <property type="evidence" value="ECO:0007669"/>
    <property type="project" value="TreeGrafter"/>
</dbReference>
<reference evidence="3 4" key="1">
    <citation type="journal article" date="2016" name="Nat. Commun.">
        <title>Thousands of microbial genomes shed light on interconnected biogeochemical processes in an aquifer system.</title>
        <authorList>
            <person name="Anantharaman K."/>
            <person name="Brown C.T."/>
            <person name="Hug L.A."/>
            <person name="Sharon I."/>
            <person name="Castelle C.J."/>
            <person name="Probst A.J."/>
            <person name="Thomas B.C."/>
            <person name="Singh A."/>
            <person name="Wilkins M.J."/>
            <person name="Karaoz U."/>
            <person name="Brodie E.L."/>
            <person name="Williams K.H."/>
            <person name="Hubbard S.S."/>
            <person name="Banfield J.F."/>
        </authorList>
    </citation>
    <scope>NUCLEOTIDE SEQUENCE [LARGE SCALE GENOMIC DNA]</scope>
</reference>
<dbReference type="Proteomes" id="UP000176322">
    <property type="component" value="Unassembled WGS sequence"/>
</dbReference>
<dbReference type="GO" id="GO:0003677">
    <property type="term" value="F:DNA binding"/>
    <property type="evidence" value="ECO:0007669"/>
    <property type="project" value="InterPro"/>
</dbReference>
<dbReference type="InterPro" id="IPR003115">
    <property type="entry name" value="ParB_N"/>
</dbReference>
<dbReference type="InterPro" id="IPR050336">
    <property type="entry name" value="Chromosome_partition/occlusion"/>
</dbReference>
<dbReference type="SUPFAM" id="SSF110849">
    <property type="entry name" value="ParB/Sulfiredoxin"/>
    <property type="match status" value="1"/>
</dbReference>
<dbReference type="GO" id="GO:0005694">
    <property type="term" value="C:chromosome"/>
    <property type="evidence" value="ECO:0007669"/>
    <property type="project" value="TreeGrafter"/>
</dbReference>
<dbReference type="SMART" id="SM00470">
    <property type="entry name" value="ParB"/>
    <property type="match status" value="1"/>
</dbReference>
<name>A0A1F6BY14_9BACT</name>
<dbReference type="InterPro" id="IPR004437">
    <property type="entry name" value="ParB/RepB/Spo0J"/>
</dbReference>
<accession>A0A1F6BY14</accession>
<dbReference type="Gene3D" id="3.90.1530.30">
    <property type="match status" value="1"/>
</dbReference>
<proteinExistence type="inferred from homology"/>
<protein>
    <recommendedName>
        <fullName evidence="2">ParB-like N-terminal domain-containing protein</fullName>
    </recommendedName>
</protein>
<comment type="caution">
    <text evidence="3">The sequence shown here is derived from an EMBL/GenBank/DDBJ whole genome shotgun (WGS) entry which is preliminary data.</text>
</comment>
<feature type="domain" description="ParB-like N-terminal" evidence="2">
    <location>
        <begin position="18"/>
        <end position="122"/>
    </location>
</feature>
<dbReference type="InterPro" id="IPR036086">
    <property type="entry name" value="ParB/Sulfiredoxin_sf"/>
</dbReference>
<gene>
    <name evidence="3" type="ORF">A2837_01425</name>
</gene>
<dbReference type="NCBIfam" id="TIGR00180">
    <property type="entry name" value="parB_part"/>
    <property type="match status" value="1"/>
</dbReference>
<dbReference type="STRING" id="1798475.A2837_01425"/>
<evidence type="ECO:0000313" key="4">
    <source>
        <dbReference type="Proteomes" id="UP000176322"/>
    </source>
</evidence>
<dbReference type="PANTHER" id="PTHR33375">
    <property type="entry name" value="CHROMOSOME-PARTITIONING PROTEIN PARB-RELATED"/>
    <property type="match status" value="1"/>
</dbReference>
<evidence type="ECO:0000256" key="1">
    <source>
        <dbReference type="ARBA" id="ARBA00006295"/>
    </source>
</evidence>